<dbReference type="PANTHER" id="PTHR47962">
    <property type="entry name" value="ATP-DEPENDENT HELICASE LHR-RELATED-RELATED"/>
    <property type="match status" value="1"/>
</dbReference>
<dbReference type="PROSITE" id="PS51194">
    <property type="entry name" value="HELICASE_CTER"/>
    <property type="match status" value="1"/>
</dbReference>
<keyword evidence="2" id="KW-0067">ATP-binding</keyword>
<dbReference type="InterPro" id="IPR001650">
    <property type="entry name" value="Helicase_C-like"/>
</dbReference>
<proteinExistence type="predicted"/>
<dbReference type="InterPro" id="IPR052511">
    <property type="entry name" value="ATP-dep_Helicase"/>
</dbReference>
<dbReference type="InterPro" id="IPR014001">
    <property type="entry name" value="Helicase_ATP-bd"/>
</dbReference>
<dbReference type="RefSeq" id="WP_092410874.1">
    <property type="nucleotide sequence ID" value="NZ_FOVF01000047.1"/>
</dbReference>
<dbReference type="PANTHER" id="PTHR47962:SF5">
    <property type="entry name" value="ATP-DEPENDENT HELICASE LHR-RELATED"/>
    <property type="match status" value="1"/>
</dbReference>
<dbReference type="SUPFAM" id="SSF52540">
    <property type="entry name" value="P-loop containing nucleoside triphosphate hydrolases"/>
    <property type="match status" value="1"/>
</dbReference>
<evidence type="ECO:0000259" key="4">
    <source>
        <dbReference type="PROSITE" id="PS51194"/>
    </source>
</evidence>
<dbReference type="STRING" id="578942.SAMN05216289_14710"/>
<dbReference type="SMART" id="SM00490">
    <property type="entry name" value="HELICc"/>
    <property type="match status" value="1"/>
</dbReference>
<feature type="domain" description="Helicase C-terminal" evidence="4">
    <location>
        <begin position="253"/>
        <end position="404"/>
    </location>
</feature>
<dbReference type="InterPro" id="IPR011545">
    <property type="entry name" value="DEAD/DEAH_box_helicase_dom"/>
</dbReference>
<organism evidence="5 6">
    <name type="scientific">Dokdonella immobilis</name>
    <dbReference type="NCBI Taxonomy" id="578942"/>
    <lineage>
        <taxon>Bacteria</taxon>
        <taxon>Pseudomonadati</taxon>
        <taxon>Pseudomonadota</taxon>
        <taxon>Gammaproteobacteria</taxon>
        <taxon>Lysobacterales</taxon>
        <taxon>Rhodanobacteraceae</taxon>
        <taxon>Dokdonella</taxon>
    </lineage>
</organism>
<dbReference type="Proteomes" id="UP000198575">
    <property type="component" value="Unassembled WGS sequence"/>
</dbReference>
<dbReference type="Gene3D" id="3.40.50.300">
    <property type="entry name" value="P-loop containing nucleotide triphosphate hydrolases"/>
    <property type="match status" value="2"/>
</dbReference>
<dbReference type="CDD" id="cd18796">
    <property type="entry name" value="SF2_C_LHR"/>
    <property type="match status" value="1"/>
</dbReference>
<evidence type="ECO:0000313" key="6">
    <source>
        <dbReference type="Proteomes" id="UP000198575"/>
    </source>
</evidence>
<name>A0A1I5B0A2_9GAMM</name>
<keyword evidence="5" id="KW-0347">Helicase</keyword>
<evidence type="ECO:0000256" key="2">
    <source>
        <dbReference type="ARBA" id="ARBA00022840"/>
    </source>
</evidence>
<dbReference type="GO" id="GO:0003677">
    <property type="term" value="F:DNA binding"/>
    <property type="evidence" value="ECO:0007669"/>
    <property type="project" value="TreeGrafter"/>
</dbReference>
<dbReference type="EMBL" id="FOVF01000047">
    <property type="protein sequence ID" value="SFN68124.1"/>
    <property type="molecule type" value="Genomic_DNA"/>
</dbReference>
<dbReference type="SMART" id="SM00487">
    <property type="entry name" value="DEXDc"/>
    <property type="match status" value="1"/>
</dbReference>
<dbReference type="PROSITE" id="PS51192">
    <property type="entry name" value="HELICASE_ATP_BIND_1"/>
    <property type="match status" value="1"/>
</dbReference>
<dbReference type="AlphaFoldDB" id="A0A1I5B0A2"/>
<keyword evidence="6" id="KW-1185">Reference proteome</keyword>
<keyword evidence="5" id="KW-0378">Hydrolase</keyword>
<evidence type="ECO:0000256" key="1">
    <source>
        <dbReference type="ARBA" id="ARBA00022741"/>
    </source>
</evidence>
<dbReference type="InterPro" id="IPR027417">
    <property type="entry name" value="P-loop_NTPase"/>
</dbReference>
<dbReference type="Pfam" id="PF00271">
    <property type="entry name" value="Helicase_C"/>
    <property type="match status" value="1"/>
</dbReference>
<reference evidence="5 6" key="1">
    <citation type="submission" date="2016-10" db="EMBL/GenBank/DDBJ databases">
        <authorList>
            <person name="de Groot N.N."/>
        </authorList>
    </citation>
    <scope>NUCLEOTIDE SEQUENCE [LARGE SCALE GENOMIC DNA]</scope>
    <source>
        <strain evidence="5 6">CGMCC 1.7659</strain>
    </source>
</reference>
<dbReference type="Pfam" id="PF00270">
    <property type="entry name" value="DEAD"/>
    <property type="match status" value="1"/>
</dbReference>
<dbReference type="OrthoDB" id="9815222at2"/>
<feature type="domain" description="Helicase ATP-binding" evidence="3">
    <location>
        <begin position="35"/>
        <end position="213"/>
    </location>
</feature>
<gene>
    <name evidence="5" type="ORF">SAMN05216289_14710</name>
</gene>
<sequence length="753" mass="82091">MSATDAFNQLDPRIQRFLWSERWESLRDVQIQSIPLVLEGHRDIVIAAATASGKTEAAFLPALTRLLSSDRLGLIVYISPLKALINDQFGRLDRLCVELDIPVCPWHGDISAAAKRRFLASPNGVLLITPESLEATLCNRGTSVARIFERLDTFVIDELHAFIGSERGKQMQSLLHRIETIIERTVPRIGLSATLGDMQLAADFLRSGGEVAIVDADSGESRLLVKVKGYEEAKPEPGTSPADTEGEGMAALAIAQHLFRVLRGSNNLVFPNSRREVERYTLHLNQLCEGERVPNEFWPHHGNLSTAIRTDTEAALKQKGRPATAVCTNTLELGIDIGAVKSVVQIGPPPSVASLRQRLGRSGRRPGEPAILRGYVIEDALSKTATLATQLRLDTVRTAATISLLLEGWFEPPVAHGAHLSTLVQQLLSAIAQYGGLSAPKAYGLLCGATGPFSGLTKTEFLELLQQLHAEDLIMMDTSRLLLLGVKGEQFVNHYSFYAAFASDDEFRVVAGGSLLGTLPVSQMLRAGQRIVFAGRTWLVDDVDDAEKVIHVSAAKGGAPPLFSGSGGRVHPQVRQRMREIYASEAALPYLDEVAQRFVDQGRACFRTLDLGTQWLLESGKDGTLVTWLGDSANEAIGCLLVSRGVDASAGQLGVDVSRGERSWDEIRACINDLARSEVPPVEALLADAKNLLREKWDWALPRSLLQKSYASLNLDLDDAMSWLRRVSTRAIEGKPPMSSLGFDEAGRVLPSN</sequence>
<dbReference type="GO" id="GO:0005524">
    <property type="term" value="F:ATP binding"/>
    <property type="evidence" value="ECO:0007669"/>
    <property type="project" value="UniProtKB-KW"/>
</dbReference>
<dbReference type="GO" id="GO:0004386">
    <property type="term" value="F:helicase activity"/>
    <property type="evidence" value="ECO:0007669"/>
    <property type="project" value="UniProtKB-KW"/>
</dbReference>
<evidence type="ECO:0000259" key="3">
    <source>
        <dbReference type="PROSITE" id="PS51192"/>
    </source>
</evidence>
<accession>A0A1I5B0A2</accession>
<keyword evidence="1" id="KW-0547">Nucleotide-binding</keyword>
<dbReference type="GO" id="GO:0016887">
    <property type="term" value="F:ATP hydrolysis activity"/>
    <property type="evidence" value="ECO:0007669"/>
    <property type="project" value="TreeGrafter"/>
</dbReference>
<evidence type="ECO:0000313" key="5">
    <source>
        <dbReference type="EMBL" id="SFN68124.1"/>
    </source>
</evidence>
<protein>
    <submittedName>
        <fullName evidence="5">ATP-dependent helicase Lhr and Lhr-like helicase</fullName>
    </submittedName>
</protein>